<dbReference type="Proteomes" id="UP000694865">
    <property type="component" value="Unplaced"/>
</dbReference>
<keyword evidence="4" id="KW-1003">Cell membrane</keyword>
<organism evidence="10 11">
    <name type="scientific">Saccoglossus kowalevskii</name>
    <name type="common">Acorn worm</name>
    <dbReference type="NCBI Taxonomy" id="10224"/>
    <lineage>
        <taxon>Eukaryota</taxon>
        <taxon>Metazoa</taxon>
        <taxon>Hemichordata</taxon>
        <taxon>Enteropneusta</taxon>
        <taxon>Harrimaniidae</taxon>
        <taxon>Saccoglossus</taxon>
    </lineage>
</organism>
<keyword evidence="10" id="KW-1185">Reference proteome</keyword>
<evidence type="ECO:0000313" key="11">
    <source>
        <dbReference type="RefSeq" id="XP_002737956.1"/>
    </source>
</evidence>
<dbReference type="Pfam" id="PF00230">
    <property type="entry name" value="MIP"/>
    <property type="match status" value="1"/>
</dbReference>
<evidence type="ECO:0000256" key="8">
    <source>
        <dbReference type="RuleBase" id="RU000477"/>
    </source>
</evidence>
<dbReference type="SUPFAM" id="SSF81338">
    <property type="entry name" value="Aquaporin-like"/>
    <property type="match status" value="1"/>
</dbReference>
<feature type="transmembrane region" description="Helical" evidence="9">
    <location>
        <begin position="89"/>
        <end position="114"/>
    </location>
</feature>
<dbReference type="RefSeq" id="XP_002737956.1">
    <property type="nucleotide sequence ID" value="XM_002737910.2"/>
</dbReference>
<dbReference type="NCBIfam" id="TIGR00861">
    <property type="entry name" value="MIP"/>
    <property type="match status" value="1"/>
</dbReference>
<dbReference type="PANTHER" id="PTHR19139">
    <property type="entry name" value="AQUAPORIN TRANSPORTER"/>
    <property type="match status" value="1"/>
</dbReference>
<dbReference type="CDD" id="cd00333">
    <property type="entry name" value="MIP"/>
    <property type="match status" value="1"/>
</dbReference>
<dbReference type="InterPro" id="IPR023271">
    <property type="entry name" value="Aquaporin-like"/>
</dbReference>
<dbReference type="InterPro" id="IPR022357">
    <property type="entry name" value="MIP_CS"/>
</dbReference>
<evidence type="ECO:0000256" key="6">
    <source>
        <dbReference type="ARBA" id="ARBA00022989"/>
    </source>
</evidence>
<feature type="transmembrane region" description="Helical" evidence="9">
    <location>
        <begin position="208"/>
        <end position="229"/>
    </location>
</feature>
<dbReference type="PROSITE" id="PS00221">
    <property type="entry name" value="MIP"/>
    <property type="match status" value="1"/>
</dbReference>
<dbReference type="Gene3D" id="1.20.1080.10">
    <property type="entry name" value="Glycerol uptake facilitator protein"/>
    <property type="match status" value="1"/>
</dbReference>
<protein>
    <submittedName>
        <fullName evidence="11">Aquaporin-4-like</fullName>
    </submittedName>
</protein>
<proteinExistence type="inferred from homology"/>
<accession>A0ABM0GV23</accession>
<feature type="transmembrane region" description="Helical" evidence="9">
    <location>
        <begin position="162"/>
        <end position="184"/>
    </location>
</feature>
<comment type="similarity">
    <text evidence="2 8">Belongs to the MIP/aquaporin (TC 1.A.8) family.</text>
</comment>
<feature type="transmembrane region" description="Helical" evidence="9">
    <location>
        <begin position="15"/>
        <end position="35"/>
    </location>
</feature>
<dbReference type="GeneID" id="100367627"/>
<evidence type="ECO:0000256" key="9">
    <source>
        <dbReference type="SAM" id="Phobius"/>
    </source>
</evidence>
<evidence type="ECO:0000256" key="5">
    <source>
        <dbReference type="ARBA" id="ARBA00022692"/>
    </source>
</evidence>
<comment type="subcellular location">
    <subcellularLocation>
        <location evidence="1">Cell membrane</location>
        <topology evidence="1">Multi-pass membrane protein</topology>
    </subcellularLocation>
</comment>
<evidence type="ECO:0000256" key="7">
    <source>
        <dbReference type="ARBA" id="ARBA00023136"/>
    </source>
</evidence>
<evidence type="ECO:0000256" key="3">
    <source>
        <dbReference type="ARBA" id="ARBA00022448"/>
    </source>
</evidence>
<reference evidence="11" key="1">
    <citation type="submission" date="2025-08" db="UniProtKB">
        <authorList>
            <consortium name="RefSeq"/>
        </authorList>
    </citation>
    <scope>IDENTIFICATION</scope>
    <source>
        <tissue evidence="11">Testes</tissue>
    </source>
</reference>
<dbReference type="PANTHER" id="PTHR19139:SF199">
    <property type="entry name" value="MIP17260P"/>
    <property type="match status" value="1"/>
</dbReference>
<sequence>MAEQTMVGQIRSATFWRAVLAECVAMAIFVFIGIASTINSPGEDATMVQIALGFGISIATMVQCFGHVSGAHINPAVTVAAFCTRKVNILVTMFYILAQCVGAIVGAALLYALLPTSDIRGTLGVTSIAGVHNWQGLFIEIILTFQLVLTIFATIDSRRSDLLGSASLSIGLSVVIGHLAGIRFTGASMNPARSFGPAVVMNAWTDHWVYWVGPIIGGVLAAFLYEFVFEPGSNITRVRNVYSKVIKSDEPEKNMEVDDIAMNDVKE</sequence>
<evidence type="ECO:0000256" key="1">
    <source>
        <dbReference type="ARBA" id="ARBA00004651"/>
    </source>
</evidence>
<keyword evidence="7 9" id="KW-0472">Membrane</keyword>
<gene>
    <name evidence="11" type="primary">LOC100367627</name>
</gene>
<evidence type="ECO:0000256" key="4">
    <source>
        <dbReference type="ARBA" id="ARBA00022475"/>
    </source>
</evidence>
<dbReference type="PRINTS" id="PR00783">
    <property type="entry name" value="MINTRINSICP"/>
</dbReference>
<dbReference type="InterPro" id="IPR000425">
    <property type="entry name" value="MIP"/>
</dbReference>
<keyword evidence="6 9" id="KW-1133">Transmembrane helix</keyword>
<keyword evidence="3 8" id="KW-0813">Transport</keyword>
<keyword evidence="5 8" id="KW-0812">Transmembrane</keyword>
<feature type="transmembrane region" description="Helical" evidence="9">
    <location>
        <begin position="47"/>
        <end position="68"/>
    </location>
</feature>
<dbReference type="InterPro" id="IPR034294">
    <property type="entry name" value="Aquaporin_transptr"/>
</dbReference>
<evidence type="ECO:0000256" key="2">
    <source>
        <dbReference type="ARBA" id="ARBA00006175"/>
    </source>
</evidence>
<feature type="transmembrane region" description="Helical" evidence="9">
    <location>
        <begin position="134"/>
        <end position="155"/>
    </location>
</feature>
<evidence type="ECO:0000313" key="10">
    <source>
        <dbReference type="Proteomes" id="UP000694865"/>
    </source>
</evidence>
<name>A0ABM0GV23_SACKO</name>